<proteinExistence type="predicted"/>
<comment type="caution">
    <text evidence="2">The sequence shown here is derived from an EMBL/GenBank/DDBJ whole genome shotgun (WGS) entry which is preliminary data.</text>
</comment>
<evidence type="ECO:0000259" key="1">
    <source>
        <dbReference type="PROSITE" id="PS50801"/>
    </source>
</evidence>
<sequence length="83" mass="9123">MTVVPFEVAERRGRWIRPAVALRGEADLESVPQMRTAIERCLCRPGRRMAIDVSALTFCDVSGLNAFLDGAQHGADSGRHLTL</sequence>
<feature type="domain" description="STAS" evidence="1">
    <location>
        <begin position="20"/>
        <end position="83"/>
    </location>
</feature>
<reference evidence="2" key="1">
    <citation type="journal article" date="2014" name="Int. J. Syst. Evol. Microbiol.">
        <title>Complete genome sequence of Corynebacterium casei LMG S-19264T (=DSM 44701T), isolated from a smear-ripened cheese.</title>
        <authorList>
            <consortium name="US DOE Joint Genome Institute (JGI-PGF)"/>
            <person name="Walter F."/>
            <person name="Albersmeier A."/>
            <person name="Kalinowski J."/>
            <person name="Ruckert C."/>
        </authorList>
    </citation>
    <scope>NUCLEOTIDE SEQUENCE</scope>
    <source>
        <strain evidence="2">CGMCC 4.7201</strain>
    </source>
</reference>
<keyword evidence="3" id="KW-1185">Reference proteome</keyword>
<dbReference type="AlphaFoldDB" id="A0A917ZX56"/>
<accession>A0A917ZX56</accession>
<dbReference type="RefSeq" id="WP_189135393.1">
    <property type="nucleotide sequence ID" value="NZ_BMMS01000042.1"/>
</dbReference>
<evidence type="ECO:0000313" key="3">
    <source>
        <dbReference type="Proteomes" id="UP000641932"/>
    </source>
</evidence>
<dbReference type="Pfam" id="PF13466">
    <property type="entry name" value="STAS_2"/>
    <property type="match status" value="1"/>
</dbReference>
<dbReference type="PROSITE" id="PS50801">
    <property type="entry name" value="STAS"/>
    <property type="match status" value="1"/>
</dbReference>
<gene>
    <name evidence="2" type="ORF">GCM10012280_64590</name>
</gene>
<name>A0A917ZX56_9ACTN</name>
<dbReference type="Gene3D" id="3.30.750.24">
    <property type="entry name" value="STAS domain"/>
    <property type="match status" value="1"/>
</dbReference>
<dbReference type="EMBL" id="BMMS01000042">
    <property type="protein sequence ID" value="GGO99039.1"/>
    <property type="molecule type" value="Genomic_DNA"/>
</dbReference>
<reference evidence="2" key="2">
    <citation type="submission" date="2020-09" db="EMBL/GenBank/DDBJ databases">
        <authorList>
            <person name="Sun Q."/>
            <person name="Zhou Y."/>
        </authorList>
    </citation>
    <scope>NUCLEOTIDE SEQUENCE</scope>
    <source>
        <strain evidence="2">CGMCC 4.7201</strain>
    </source>
</reference>
<dbReference type="InterPro" id="IPR002645">
    <property type="entry name" value="STAS_dom"/>
</dbReference>
<organism evidence="2 3">
    <name type="scientific">Wenjunlia tyrosinilytica</name>
    <dbReference type="NCBI Taxonomy" id="1544741"/>
    <lineage>
        <taxon>Bacteria</taxon>
        <taxon>Bacillati</taxon>
        <taxon>Actinomycetota</taxon>
        <taxon>Actinomycetes</taxon>
        <taxon>Kitasatosporales</taxon>
        <taxon>Streptomycetaceae</taxon>
        <taxon>Wenjunlia</taxon>
    </lineage>
</organism>
<dbReference type="SUPFAM" id="SSF52091">
    <property type="entry name" value="SpoIIaa-like"/>
    <property type="match status" value="1"/>
</dbReference>
<protein>
    <recommendedName>
        <fullName evidence="1">STAS domain-containing protein</fullName>
    </recommendedName>
</protein>
<evidence type="ECO:0000313" key="2">
    <source>
        <dbReference type="EMBL" id="GGO99039.1"/>
    </source>
</evidence>
<dbReference type="CDD" id="cd07043">
    <property type="entry name" value="STAS_anti-anti-sigma_factors"/>
    <property type="match status" value="1"/>
</dbReference>
<dbReference type="InterPro" id="IPR036513">
    <property type="entry name" value="STAS_dom_sf"/>
</dbReference>
<dbReference type="InterPro" id="IPR058548">
    <property type="entry name" value="MlaB-like_STAS"/>
</dbReference>
<dbReference type="Proteomes" id="UP000641932">
    <property type="component" value="Unassembled WGS sequence"/>
</dbReference>